<organism evidence="1 2">
    <name type="scientific">Mucilaginibacter xinganensis</name>
    <dbReference type="NCBI Taxonomy" id="1234841"/>
    <lineage>
        <taxon>Bacteria</taxon>
        <taxon>Pseudomonadati</taxon>
        <taxon>Bacteroidota</taxon>
        <taxon>Sphingobacteriia</taxon>
        <taxon>Sphingobacteriales</taxon>
        <taxon>Sphingobacteriaceae</taxon>
        <taxon>Mucilaginibacter</taxon>
    </lineage>
</organism>
<dbReference type="AlphaFoldDB" id="A0A223NTC8"/>
<reference evidence="1 2" key="1">
    <citation type="submission" date="2017-08" db="EMBL/GenBank/DDBJ databases">
        <title>Complete genome sequence of Mucilaginibacter sp. strain BJC16-A31.</title>
        <authorList>
            <consortium name="Henan University of Science and Technology"/>
            <person name="You X."/>
        </authorList>
    </citation>
    <scope>NUCLEOTIDE SEQUENCE [LARGE SCALE GENOMIC DNA]</scope>
    <source>
        <strain evidence="1 2">BJC16-A31</strain>
    </source>
</reference>
<dbReference type="EMBL" id="CP022743">
    <property type="protein sequence ID" value="ASU33107.1"/>
    <property type="molecule type" value="Genomic_DNA"/>
</dbReference>
<dbReference type="Proteomes" id="UP000215002">
    <property type="component" value="Chromosome"/>
</dbReference>
<keyword evidence="2" id="KW-1185">Reference proteome</keyword>
<dbReference type="KEGG" id="muc:MuYL_1207"/>
<evidence type="ECO:0000313" key="2">
    <source>
        <dbReference type="Proteomes" id="UP000215002"/>
    </source>
</evidence>
<accession>A0A223NTC8</accession>
<sequence length="41" mass="5016">MIKNRTLFFEPDKKFIIRYSPHYTANKPADPVKVNYLFKKR</sequence>
<name>A0A223NTC8_9SPHI</name>
<evidence type="ECO:0000313" key="1">
    <source>
        <dbReference type="EMBL" id="ASU33107.1"/>
    </source>
</evidence>
<protein>
    <submittedName>
        <fullName evidence="1">Uncharacterized protein</fullName>
    </submittedName>
</protein>
<gene>
    <name evidence="1" type="ORF">MuYL_1207</name>
</gene>
<proteinExistence type="predicted"/>